<evidence type="ECO:0000313" key="3">
    <source>
        <dbReference type="EMBL" id="KAF3046631.1"/>
    </source>
</evidence>
<accession>A0A9P4X057</accession>
<keyword evidence="4" id="KW-1185">Reference proteome</keyword>
<dbReference type="Proteomes" id="UP000758155">
    <property type="component" value="Unassembled WGS sequence"/>
</dbReference>
<evidence type="ECO:0000256" key="1">
    <source>
        <dbReference type="ARBA" id="ARBA00022786"/>
    </source>
</evidence>
<dbReference type="GO" id="GO:0031145">
    <property type="term" value="P:anaphase-promoting complex-dependent catabolic process"/>
    <property type="evidence" value="ECO:0007669"/>
    <property type="project" value="InterPro"/>
</dbReference>
<evidence type="ECO:0000256" key="2">
    <source>
        <dbReference type="SAM" id="MobiDB-lite"/>
    </source>
</evidence>
<comment type="caution">
    <text evidence="3">The sequence shown here is derived from an EMBL/GenBank/DDBJ whole genome shotgun (WGS) entry which is preliminary data.</text>
</comment>
<organism evidence="3 4">
    <name type="scientific">Didymella heteroderae</name>
    <dbReference type="NCBI Taxonomy" id="1769908"/>
    <lineage>
        <taxon>Eukaryota</taxon>
        <taxon>Fungi</taxon>
        <taxon>Dikarya</taxon>
        <taxon>Ascomycota</taxon>
        <taxon>Pezizomycotina</taxon>
        <taxon>Dothideomycetes</taxon>
        <taxon>Pleosporomycetidae</taxon>
        <taxon>Pleosporales</taxon>
        <taxon>Pleosporineae</taxon>
        <taxon>Didymellaceae</taxon>
        <taxon>Didymella</taxon>
    </lineage>
</organism>
<dbReference type="Pfam" id="PF10471">
    <property type="entry name" value="ANAPC_CDC26"/>
    <property type="match status" value="1"/>
</dbReference>
<feature type="compositionally biased region" description="Low complexity" evidence="2">
    <location>
        <begin position="30"/>
        <end position="54"/>
    </location>
</feature>
<evidence type="ECO:0000313" key="4">
    <source>
        <dbReference type="Proteomes" id="UP000758155"/>
    </source>
</evidence>
<dbReference type="EMBL" id="SWKV01000004">
    <property type="protein sequence ID" value="KAF3046631.1"/>
    <property type="molecule type" value="Genomic_DNA"/>
</dbReference>
<dbReference type="InterPro" id="IPR018860">
    <property type="entry name" value="APC_suCDC26"/>
</dbReference>
<gene>
    <name evidence="3" type="ORF">E8E12_011328</name>
</gene>
<keyword evidence="1" id="KW-0833">Ubl conjugation pathway</keyword>
<dbReference type="GO" id="GO:0005680">
    <property type="term" value="C:anaphase-promoting complex"/>
    <property type="evidence" value="ECO:0007669"/>
    <property type="project" value="InterPro"/>
</dbReference>
<name>A0A9P4X057_9PLEO</name>
<proteinExistence type="predicted"/>
<dbReference type="OrthoDB" id="3793480at2759"/>
<feature type="region of interest" description="Disordered" evidence="2">
    <location>
        <begin position="26"/>
        <end position="61"/>
    </location>
</feature>
<protein>
    <submittedName>
        <fullName evidence="3">Uncharacterized protein</fullName>
    </submittedName>
</protein>
<reference evidence="3" key="1">
    <citation type="submission" date="2019-04" db="EMBL/GenBank/DDBJ databases">
        <title>Sequencing of skin fungus with MAO and IRED activity.</title>
        <authorList>
            <person name="Marsaioli A.J."/>
            <person name="Bonatto J.M.C."/>
            <person name="Reis Junior O."/>
        </authorList>
    </citation>
    <scope>NUCLEOTIDE SEQUENCE</scope>
    <source>
        <strain evidence="3">28M1</strain>
    </source>
</reference>
<sequence>MLRRPATTIQLTQADIEAYEANRQRRLWEKQQAQSSQASSQSSQNSEKSQQVSQKSKKDRIMGNRSTAACFLAKMSHRTAAAALLLASLPYGLALPQVFPLVSELAPAPNVTPSPLSLVSTLNASSVTVVGTIVQPAVKSAVEDITDAIEDTTATVASALESATDAVESAFPTDAPSILDPEANILPLILPGILPVETELPPVDIPDAVPSGLPEDYSLEVIDLPTPSEVPPGDDSLISEPYFPDFPDEATVPISTFNAVVQPLLSVIQTLLNSLPGNFAPPLPGILPHPLLPTETPEIFIDPLLPTETFSDTIATTTDMVDPLVDPLVDPIPTNSIAEDLPFTKRQETTIVDTNSILALLTPILEAINALIAQIPVVGPAASDAVSEVEAAVTELPVEVPALPIDAPPLPIPDITLPNLPLPPVTAPDALPTDNLPVDVPAPALPELPLTTPPALPDLTSGIPDEVLNVPIPDDVQGIDWAAFESPPFSDIPAPSLDDVAIPDDILNIPVPDFDENGLPIDTPVDAVSGIAPAIPAALPISFDAAVADATTAVPAALPTSLDAFGDLPDDLPEWPFPDIPETFAPDVNGELPDLQDFPIPDDVLNVPVPDLDNFGVPLDLPTEVAGLLLPNPAPTLALPTDLLGLAAPTELADLVPTDVLDVPVPTDLLDVPVPTDVLDVPVPTDLLDVPVPTELADAIIPTDSLDTPIPTGLLDVPVPTDLFDIPVPEGFEDIAVPADVVTALPAAPSLGDVADIPIPDDILNIPWPDLDENGIPIDLPVDPADGLAAPPAALPTDLNWWDIPVPDDWVDVDDVASILPAPAAPTDIVPDALPVLEVGENLFNSPIPDPSQNALPIDLPAPALPTEAFGAGFPIQAFPDIPLVLPTVSDVASQLPADDLLPIEGPAALTGAFTDVPTDALSGLPTSDLADVLPAVPAVTGLSVALPALSVPTDILAAAPSVAAPTLPAAAAPTLPIAAPALAVPTLPAAPAIKLPLQVPGARGPLGKRQLPNFLAPPKSPSKPSVAATAGAVKLLNTVLTGLSNVLSSLLAELPGAANAAPKLPSVNSLVPSLPLPSLPVATPDVAGIVGGIVSTLPAPDVASLVPSLAVPDVAAILPAIIPDASGLVGGVASSIPNLPSVLPELPGLSDVATPAVPSILPAPATLPGVVGLAGDIVPSLAVPDVPGVLPAPAGLPDLNSLVGVVAPAVAVPDVASILPAPADLSVLGGVASPVTGAVAGLPVVGNIAPTVTGLLAGGAPALPDAAGVASTVTGVAPAVLLSSLGGQLKKRRASELFQQGPASDWESFIGELDESKQPELARLIHDSAKAVNNDDLDNLAYALQSDFDDLSDETKSALMKGFGATTIGKRSMRYAKRQDFAVVPGVQSIGPNLDDALKIDVSGFNLDPNNQLNGLAAGGTPVDSNSPPSFQELDGPVASLDDPELLDILASGGLDPNGMLGSPAGVAPVDDVVEDPYADIRQNLEPSFAGSKPLEGLDATLQAAKDNRFSGKNPRLSWVPTAGGSAAAQQAEAAAKQQAGTAATQQQGNVLQWFQRFVKPSWNKDVDAEIVR</sequence>